<organism evidence="2">
    <name type="scientific">Pseudomonas sp. MYb327</name>
    <dbReference type="NCBI Taxonomy" id="2745230"/>
    <lineage>
        <taxon>Bacteria</taxon>
        <taxon>Pseudomonadati</taxon>
        <taxon>Pseudomonadota</taxon>
        <taxon>Gammaproteobacteria</taxon>
        <taxon>Pseudomonadales</taxon>
        <taxon>Pseudomonadaceae</taxon>
        <taxon>Pseudomonas</taxon>
    </lineage>
</organism>
<dbReference type="InterPro" id="IPR025209">
    <property type="entry name" value="DUF4209"/>
</dbReference>
<accession>A0AAU8E3U7</accession>
<evidence type="ECO:0000259" key="1">
    <source>
        <dbReference type="Pfam" id="PF13910"/>
    </source>
</evidence>
<dbReference type="AlphaFoldDB" id="A0AAU8E3U7"/>
<dbReference type="RefSeq" id="WP_339555581.1">
    <property type="nucleotide sequence ID" value="NZ_CP159258.1"/>
</dbReference>
<gene>
    <name evidence="2" type="ORF">ABVN21_02200</name>
</gene>
<dbReference type="EMBL" id="CP159258">
    <property type="protein sequence ID" value="XCG74919.1"/>
    <property type="molecule type" value="Genomic_DNA"/>
</dbReference>
<sequence length="129" mass="14111">MAAHFLIPQIENIVRYQMKAAGLNTSTANAEGIVNENGLSTLMDVDGVDDVLGADVAFEIKALFCSPFGPNLRNVFAHGLIDDDAFYTIPIVYAWWFMLKLISTPYWNGMVEAQRNAQQGSAKPPESGS</sequence>
<evidence type="ECO:0000313" key="2">
    <source>
        <dbReference type="EMBL" id="XCG74919.1"/>
    </source>
</evidence>
<name>A0AAU8E3U7_9PSED</name>
<dbReference type="Pfam" id="PF13910">
    <property type="entry name" value="DUF4209"/>
    <property type="match status" value="1"/>
</dbReference>
<protein>
    <submittedName>
        <fullName evidence="2">DUF4209 domain-containing protein</fullName>
    </submittedName>
</protein>
<reference evidence="2" key="1">
    <citation type="submission" date="2024-06" db="EMBL/GenBank/DDBJ databases">
        <title>The Caenorhabditis elegans bacterial microbiome influences microsporidia infection through nutrient limitation and inhibiting parasite invasion.</title>
        <authorList>
            <person name="Tamim El Jarkass H."/>
            <person name="Castelblanco S."/>
            <person name="Kaur M."/>
            <person name="Wan Y.C."/>
            <person name="Ellis A.E."/>
            <person name="Sheldon R.D."/>
            <person name="Lien E.C."/>
            <person name="Burton N.O."/>
            <person name="Wright G.D."/>
            <person name="Reinke A.W."/>
        </authorList>
    </citation>
    <scope>NUCLEOTIDE SEQUENCE</scope>
    <source>
        <strain evidence="2">MYb327</strain>
    </source>
</reference>
<proteinExistence type="predicted"/>
<feature type="domain" description="DUF4209" evidence="1">
    <location>
        <begin position="10"/>
        <end position="100"/>
    </location>
</feature>